<dbReference type="PANTHER" id="PTHR43081">
    <property type="entry name" value="ADENYLATE CYCLASE, TERMINAL-DIFFERENTIATION SPECIFIC-RELATED"/>
    <property type="match status" value="1"/>
</dbReference>
<name>A0A1W1Y0X1_9NEIS</name>
<dbReference type="PROSITE" id="PS50125">
    <property type="entry name" value="GUANYLATE_CYCLASE_2"/>
    <property type="match status" value="1"/>
</dbReference>
<feature type="transmembrane region" description="Helical" evidence="1">
    <location>
        <begin position="332"/>
        <end position="351"/>
    </location>
</feature>
<dbReference type="InterPro" id="IPR007890">
    <property type="entry name" value="CHASE2"/>
</dbReference>
<keyword evidence="1" id="KW-0812">Transmembrane</keyword>
<dbReference type="AlphaFoldDB" id="A0A1W1Y0X1"/>
<keyword evidence="1" id="KW-1133">Transmembrane helix</keyword>
<dbReference type="InterPro" id="IPR050697">
    <property type="entry name" value="Adenylyl/Guanylyl_Cyclase_3/4"/>
</dbReference>
<dbReference type="PANTHER" id="PTHR43081:SF1">
    <property type="entry name" value="ADENYLATE CYCLASE, TERMINAL-DIFFERENTIATION SPECIFIC"/>
    <property type="match status" value="1"/>
</dbReference>
<dbReference type="GO" id="GO:0035556">
    <property type="term" value="P:intracellular signal transduction"/>
    <property type="evidence" value="ECO:0007669"/>
    <property type="project" value="InterPro"/>
</dbReference>
<dbReference type="RefSeq" id="WP_217807135.1">
    <property type="nucleotide sequence ID" value="NZ_FWXD01000044.1"/>
</dbReference>
<dbReference type="Pfam" id="PF05226">
    <property type="entry name" value="CHASE2"/>
    <property type="match status" value="1"/>
</dbReference>
<organism evidence="3 4">
    <name type="scientific">Andreprevotia lacus DSM 23236</name>
    <dbReference type="NCBI Taxonomy" id="1121001"/>
    <lineage>
        <taxon>Bacteria</taxon>
        <taxon>Pseudomonadati</taxon>
        <taxon>Pseudomonadota</taxon>
        <taxon>Betaproteobacteria</taxon>
        <taxon>Neisseriales</taxon>
        <taxon>Chitinibacteraceae</taxon>
        <taxon>Andreprevotia</taxon>
    </lineage>
</organism>
<feature type="transmembrane region" description="Helical" evidence="1">
    <location>
        <begin position="308"/>
        <end position="325"/>
    </location>
</feature>
<evidence type="ECO:0000256" key="1">
    <source>
        <dbReference type="SAM" id="Phobius"/>
    </source>
</evidence>
<dbReference type="Gene3D" id="3.30.70.1230">
    <property type="entry name" value="Nucleotide cyclase"/>
    <property type="match status" value="1"/>
</dbReference>
<evidence type="ECO:0000259" key="2">
    <source>
        <dbReference type="PROSITE" id="PS50125"/>
    </source>
</evidence>
<dbReference type="InterPro" id="IPR001054">
    <property type="entry name" value="A/G_cyclase"/>
</dbReference>
<dbReference type="EMBL" id="FWXD01000044">
    <property type="protein sequence ID" value="SMC29787.1"/>
    <property type="molecule type" value="Genomic_DNA"/>
</dbReference>
<dbReference type="InterPro" id="IPR029787">
    <property type="entry name" value="Nucleotide_cyclase"/>
</dbReference>
<keyword evidence="1" id="KW-0472">Membrane</keyword>
<protein>
    <submittedName>
        <fullName evidence="3">Adenylate cyclase</fullName>
    </submittedName>
</protein>
<dbReference type="GO" id="GO:0006171">
    <property type="term" value="P:cAMP biosynthetic process"/>
    <property type="evidence" value="ECO:0007669"/>
    <property type="project" value="TreeGrafter"/>
</dbReference>
<accession>A0A1W1Y0X1</accession>
<evidence type="ECO:0000313" key="4">
    <source>
        <dbReference type="Proteomes" id="UP000192761"/>
    </source>
</evidence>
<dbReference type="STRING" id="1121001.SAMN02745857_04128"/>
<keyword evidence="4" id="KW-1185">Reference proteome</keyword>
<reference evidence="3 4" key="1">
    <citation type="submission" date="2017-04" db="EMBL/GenBank/DDBJ databases">
        <authorList>
            <person name="Afonso C.L."/>
            <person name="Miller P.J."/>
            <person name="Scott M.A."/>
            <person name="Spackman E."/>
            <person name="Goraichik I."/>
            <person name="Dimitrov K.M."/>
            <person name="Suarez D.L."/>
            <person name="Swayne D.E."/>
        </authorList>
    </citation>
    <scope>NUCLEOTIDE SEQUENCE [LARGE SCALE GENOMIC DNA]</scope>
    <source>
        <strain evidence="3 4">DSM 23236</strain>
    </source>
</reference>
<dbReference type="CDD" id="cd07302">
    <property type="entry name" value="CHD"/>
    <property type="match status" value="1"/>
</dbReference>
<dbReference type="SMART" id="SM01080">
    <property type="entry name" value="CHASE2"/>
    <property type="match status" value="1"/>
</dbReference>
<sequence length="609" mass="67763">MLKHFSYLRLLLLFLLLLLVDGSVGHFTRDADNTVGDMLLRQRAQQRPASDDIVIVDIDQKSLTALMGELGNWVWPRSVYAEMLEGLDAQQPRAIVFDLLFNELDVFRPDSDQALQQVAPQHPHAYFPSTLLADGRGPVVSTLPASLGLKAVQGADPGLRSPLLLPIVLPQESWRGGLINFDSEADGIGRHYLLGADIARGWRMPSMPARVGADLGWKIPDGERIRLNWTHGHKHVSFSDIYLDFNREHRQRPADEFKNKIVLIGTAAPGLQDLRATPLSTIYPGIGILATAFDNLEHGDWLRDTPPWLAPVVTAALLILLWLGFLRSVNTLWLGGALLLVSLAIVAGSYSLLQKQIYWPIGSSLGWAWGYYVLSALLAYLTEKLHREQAVQLFGRFLDRRVVKQLVETGQIDDAKRAETREITILFSDIRGFTTLSETRPPEYIVNLLNRYFNRQVEIIFRHGGTLDKFIGDAIMAFWGAPVQDADHAKHAVAAAIEMSRDLEAFKRELTDLGAEFEIGIGVHTGKAVVGFIGSDAQLSYTVIGDTINLASRIEGQTKGVSRLLVSEVTRDACHDAFEFVDHGSHSVKGREQAVRLFEPRPKINEEGQ</sequence>
<dbReference type="Pfam" id="PF00211">
    <property type="entry name" value="Guanylate_cyc"/>
    <property type="match status" value="1"/>
</dbReference>
<proteinExistence type="predicted"/>
<dbReference type="GO" id="GO:0004016">
    <property type="term" value="F:adenylate cyclase activity"/>
    <property type="evidence" value="ECO:0007669"/>
    <property type="project" value="UniProtKB-ARBA"/>
</dbReference>
<feature type="domain" description="Guanylate cyclase" evidence="2">
    <location>
        <begin position="424"/>
        <end position="555"/>
    </location>
</feature>
<feature type="transmembrane region" description="Helical" evidence="1">
    <location>
        <begin position="357"/>
        <end position="381"/>
    </location>
</feature>
<dbReference type="SMART" id="SM00044">
    <property type="entry name" value="CYCc"/>
    <property type="match status" value="1"/>
</dbReference>
<dbReference type="Proteomes" id="UP000192761">
    <property type="component" value="Unassembled WGS sequence"/>
</dbReference>
<gene>
    <name evidence="3" type="ORF">SAMN02745857_04128</name>
</gene>
<evidence type="ECO:0000313" key="3">
    <source>
        <dbReference type="EMBL" id="SMC29787.1"/>
    </source>
</evidence>
<dbReference type="SUPFAM" id="SSF55073">
    <property type="entry name" value="Nucleotide cyclase"/>
    <property type="match status" value="1"/>
</dbReference>